<evidence type="ECO:0000313" key="3">
    <source>
        <dbReference type="Proteomes" id="UP000575083"/>
    </source>
</evidence>
<keyword evidence="3" id="KW-1185">Reference proteome</keyword>
<feature type="domain" description="Lcl C-terminal" evidence="1">
    <location>
        <begin position="112"/>
        <end position="221"/>
    </location>
</feature>
<proteinExistence type="predicted"/>
<sequence length="494" mass="52203">MGLFFSHETLHRPRRALAALGCAAAGMAPFTSFSADLNDTGLGQCFDASGPVACTQANVGDSALHPRQDARFGRDAQAAAGSLVKIGGGAAGFDFTALDTTGQPVAPGAHVCVRDNVTGLVWSTETLASTFTAAGAAAAGYSRCSQWQGWRLPTRRELLSIVHNGAAQPAIDAAYFPATVPGGYWSGDVYGLDTARAWAVDFADGASLAPAQSASNALRLVSAGAGVNQAPRITIANVNLDDKAAMAPYMAPEASAYPHWRPQAMVMPGWASVSPGPASESTQNLTATVTLLPVTGQKALEFDVPPTLDPATGTLSFKVKYQFEDYVENTGGHRVMWNSSAGLARVQVELKDNGGTANGGVDTSTAVFEIFLDPKPKAVDRSIRAPWRNLCVSVTVMAWDADTVNMFEPGAPIILPPLKIASLPKNGYLEDVNDFFTPAYSNDHKVAGYNLYSSFCYRPFSMTYTGLDSFTFTVTDTDGNVSEPGTINIEIYEN</sequence>
<protein>
    <recommendedName>
        <fullName evidence="1">Lcl C-terminal domain-containing protein</fullName>
    </recommendedName>
</protein>
<organism evidence="2 3">
    <name type="scientific">Acidovorax soli</name>
    <dbReference type="NCBI Taxonomy" id="592050"/>
    <lineage>
        <taxon>Bacteria</taxon>
        <taxon>Pseudomonadati</taxon>
        <taxon>Pseudomonadota</taxon>
        <taxon>Betaproteobacteria</taxon>
        <taxon>Burkholderiales</taxon>
        <taxon>Comamonadaceae</taxon>
        <taxon>Acidovorax</taxon>
    </lineage>
</organism>
<dbReference type="Pfam" id="PF07603">
    <property type="entry name" value="Lcl_C"/>
    <property type="match status" value="1"/>
</dbReference>
<evidence type="ECO:0000313" key="2">
    <source>
        <dbReference type="EMBL" id="MBB6558848.1"/>
    </source>
</evidence>
<accession>A0A7X0PBI5</accession>
<dbReference type="AlphaFoldDB" id="A0A7X0PBI5"/>
<name>A0A7X0PBI5_9BURK</name>
<dbReference type="InterPro" id="IPR011460">
    <property type="entry name" value="Lcl_C"/>
</dbReference>
<dbReference type="EMBL" id="JACHLK010000002">
    <property type="protein sequence ID" value="MBB6558848.1"/>
    <property type="molecule type" value="Genomic_DNA"/>
</dbReference>
<dbReference type="PANTHER" id="PTHR35812:SF1">
    <property type="entry name" value="LIPOPROTEIN"/>
    <property type="match status" value="1"/>
</dbReference>
<evidence type="ECO:0000259" key="1">
    <source>
        <dbReference type="Pfam" id="PF07603"/>
    </source>
</evidence>
<comment type="caution">
    <text evidence="2">The sequence shown here is derived from an EMBL/GenBank/DDBJ whole genome shotgun (WGS) entry which is preliminary data.</text>
</comment>
<dbReference type="PANTHER" id="PTHR35812">
    <property type="entry name" value="LIPOPROTEIN"/>
    <property type="match status" value="1"/>
</dbReference>
<dbReference type="RefSeq" id="WP_184856260.1">
    <property type="nucleotide sequence ID" value="NZ_JACHLK010000002.1"/>
</dbReference>
<dbReference type="Proteomes" id="UP000575083">
    <property type="component" value="Unassembled WGS sequence"/>
</dbReference>
<reference evidence="2 3" key="1">
    <citation type="submission" date="2020-08" db="EMBL/GenBank/DDBJ databases">
        <title>Functional genomics of gut bacteria from endangered species of beetles.</title>
        <authorList>
            <person name="Carlos-Shanley C."/>
        </authorList>
    </citation>
    <scope>NUCLEOTIDE SEQUENCE [LARGE SCALE GENOMIC DNA]</scope>
    <source>
        <strain evidence="2 3">S00198</strain>
    </source>
</reference>
<gene>
    <name evidence="2" type="ORF">HNP48_001512</name>
</gene>